<name>A0ABD5Q842_9EURY</name>
<protein>
    <submittedName>
        <fullName evidence="3">HalOD1 output domain-containing protein</fullName>
    </submittedName>
</protein>
<dbReference type="Pfam" id="PF18545">
    <property type="entry name" value="HalOD1"/>
    <property type="match status" value="1"/>
</dbReference>
<dbReference type="InterPro" id="IPR040624">
    <property type="entry name" value="HalOD1"/>
</dbReference>
<dbReference type="EMBL" id="JBHSHT010000003">
    <property type="protein sequence ID" value="MFC4826647.1"/>
    <property type="molecule type" value="Genomic_DNA"/>
</dbReference>
<feature type="compositionally biased region" description="Low complexity" evidence="1">
    <location>
        <begin position="7"/>
        <end position="26"/>
    </location>
</feature>
<accession>A0ABD5Q842</accession>
<dbReference type="Proteomes" id="UP001595945">
    <property type="component" value="Unassembled WGS sequence"/>
</dbReference>
<gene>
    <name evidence="3" type="ORF">ACFO9K_20520</name>
</gene>
<feature type="domain" description="Halobacterial output" evidence="2">
    <location>
        <begin position="33"/>
        <end position="104"/>
    </location>
</feature>
<evidence type="ECO:0000256" key="1">
    <source>
        <dbReference type="SAM" id="MobiDB-lite"/>
    </source>
</evidence>
<evidence type="ECO:0000313" key="4">
    <source>
        <dbReference type="Proteomes" id="UP001595945"/>
    </source>
</evidence>
<dbReference type="RefSeq" id="WP_379793626.1">
    <property type="nucleotide sequence ID" value="NZ_JBHSFC010000004.1"/>
</dbReference>
<evidence type="ECO:0000313" key="3">
    <source>
        <dbReference type="EMBL" id="MFC4826647.1"/>
    </source>
</evidence>
<dbReference type="AlphaFoldDB" id="A0ABD5Q842"/>
<organism evidence="3 4">
    <name type="scientific">Halorussus aquaticus</name>
    <dbReference type="NCBI Taxonomy" id="2953748"/>
    <lineage>
        <taxon>Archaea</taxon>
        <taxon>Methanobacteriati</taxon>
        <taxon>Methanobacteriota</taxon>
        <taxon>Stenosarchaea group</taxon>
        <taxon>Halobacteria</taxon>
        <taxon>Halobacteriales</taxon>
        <taxon>Haladaptataceae</taxon>
        <taxon>Halorussus</taxon>
    </lineage>
</organism>
<reference evidence="3 4" key="1">
    <citation type="journal article" date="2019" name="Int. J. Syst. Evol. Microbiol.">
        <title>The Global Catalogue of Microorganisms (GCM) 10K type strain sequencing project: providing services to taxonomists for standard genome sequencing and annotation.</title>
        <authorList>
            <consortium name="The Broad Institute Genomics Platform"/>
            <consortium name="The Broad Institute Genome Sequencing Center for Infectious Disease"/>
            <person name="Wu L."/>
            <person name="Ma J."/>
        </authorList>
    </citation>
    <scope>NUCLEOTIDE SEQUENCE [LARGE SCALE GENOMIC DNA]</scope>
    <source>
        <strain evidence="3 4">XZYJ18</strain>
    </source>
</reference>
<feature type="region of interest" description="Disordered" evidence="1">
    <location>
        <begin position="1"/>
        <end position="26"/>
    </location>
</feature>
<sequence length="111" mass="11792">METLKMTNSTGTASATSHTTTNNDGTTYCVQEGESVTEAVVRAVSAEKDSRPAELESLYSVIETDALNALFGPQLSGNRRMANGAVAFEYSGCEIRVTHDGEVLLRESGGE</sequence>
<proteinExistence type="predicted"/>
<evidence type="ECO:0000259" key="2">
    <source>
        <dbReference type="Pfam" id="PF18545"/>
    </source>
</evidence>
<comment type="caution">
    <text evidence="3">The sequence shown here is derived from an EMBL/GenBank/DDBJ whole genome shotgun (WGS) entry which is preliminary data.</text>
</comment>
<keyword evidence="4" id="KW-1185">Reference proteome</keyword>